<dbReference type="EMBL" id="PQVF01000001">
    <property type="protein sequence ID" value="POY38932.1"/>
    <property type="molecule type" value="Genomic_DNA"/>
</dbReference>
<feature type="transmembrane region" description="Helical" evidence="1">
    <location>
        <begin position="37"/>
        <end position="55"/>
    </location>
</feature>
<sequence>MTFNLILAIILLISALAVFNMGDKVAQTTFIETLGKIYLTMFGIEPFFIAFYLYWPKGE</sequence>
<proteinExistence type="predicted"/>
<accession>A0A2S5A985</accession>
<comment type="caution">
    <text evidence="2">The sequence shown here is derived from an EMBL/GenBank/DDBJ whole genome shotgun (WGS) entry which is preliminary data.</text>
</comment>
<dbReference type="AlphaFoldDB" id="A0A2S5A985"/>
<dbReference type="Proteomes" id="UP000236893">
    <property type="component" value="Unassembled WGS sequence"/>
</dbReference>
<protein>
    <submittedName>
        <fullName evidence="2">Uncharacterized protein</fullName>
    </submittedName>
</protein>
<keyword evidence="3" id="KW-1185">Reference proteome</keyword>
<name>A0A2S5A985_9SPHI</name>
<reference evidence="2 3" key="1">
    <citation type="submission" date="2018-01" db="EMBL/GenBank/DDBJ databases">
        <authorList>
            <person name="Gaut B.S."/>
            <person name="Morton B.R."/>
            <person name="Clegg M.T."/>
            <person name="Duvall M.R."/>
        </authorList>
    </citation>
    <scope>NUCLEOTIDE SEQUENCE [LARGE SCALE GENOMIC DNA]</scope>
    <source>
        <strain evidence="2 3">HR-AV</strain>
    </source>
</reference>
<keyword evidence="1" id="KW-0472">Membrane</keyword>
<evidence type="ECO:0000313" key="2">
    <source>
        <dbReference type="EMBL" id="POY38932.1"/>
    </source>
</evidence>
<keyword evidence="1" id="KW-0812">Transmembrane</keyword>
<organism evidence="2 3">
    <name type="scientific">Solitalea longa</name>
    <dbReference type="NCBI Taxonomy" id="2079460"/>
    <lineage>
        <taxon>Bacteria</taxon>
        <taxon>Pseudomonadati</taxon>
        <taxon>Bacteroidota</taxon>
        <taxon>Sphingobacteriia</taxon>
        <taxon>Sphingobacteriales</taxon>
        <taxon>Sphingobacteriaceae</taxon>
        <taxon>Solitalea</taxon>
    </lineage>
</organism>
<evidence type="ECO:0000256" key="1">
    <source>
        <dbReference type="SAM" id="Phobius"/>
    </source>
</evidence>
<gene>
    <name evidence="2" type="ORF">C3K47_00055</name>
</gene>
<keyword evidence="1" id="KW-1133">Transmembrane helix</keyword>
<evidence type="ECO:0000313" key="3">
    <source>
        <dbReference type="Proteomes" id="UP000236893"/>
    </source>
</evidence>